<protein>
    <recommendedName>
        <fullName evidence="4">Helix-turn-helix domain-containing protein</fullName>
    </recommendedName>
</protein>
<reference evidence="1" key="2">
    <citation type="submission" date="2020-09" db="EMBL/GenBank/DDBJ databases">
        <authorList>
            <person name="Sun Q."/>
            <person name="Kim S."/>
        </authorList>
    </citation>
    <scope>NUCLEOTIDE SEQUENCE</scope>
    <source>
        <strain evidence="1">KCTC 12285</strain>
    </source>
</reference>
<dbReference type="EMBL" id="BMWS01000042">
    <property type="protein sequence ID" value="GGX33831.1"/>
    <property type="molecule type" value="Genomic_DNA"/>
</dbReference>
<dbReference type="AlphaFoldDB" id="A0A918JV19"/>
<comment type="caution">
    <text evidence="1">The sequence shown here is derived from an EMBL/GenBank/DDBJ whole genome shotgun (WGS) entry which is preliminary data.</text>
</comment>
<evidence type="ECO:0000313" key="1">
    <source>
        <dbReference type="EMBL" id="GGX19264.1"/>
    </source>
</evidence>
<proteinExistence type="predicted"/>
<reference evidence="1 3" key="1">
    <citation type="journal article" date="2014" name="Int. J. Syst. Evol. Microbiol.">
        <title>Complete genome sequence of Corynebacterium casei LMG S-19264T (=DSM 44701T), isolated from a smear-ripened cheese.</title>
        <authorList>
            <consortium name="US DOE Joint Genome Institute (JGI-PGF)"/>
            <person name="Walter F."/>
            <person name="Albersmeier A."/>
            <person name="Kalinowski J."/>
            <person name="Ruckert C."/>
        </authorList>
    </citation>
    <scope>NUCLEOTIDE SEQUENCE [LARGE SCALE GENOMIC DNA]</scope>
    <source>
        <strain evidence="1 3">KCTC 12285</strain>
    </source>
</reference>
<evidence type="ECO:0008006" key="4">
    <source>
        <dbReference type="Google" id="ProtNLM"/>
    </source>
</evidence>
<keyword evidence="3" id="KW-1185">Reference proteome</keyword>
<dbReference type="RefSeq" id="WP_035088711.1">
    <property type="nucleotide sequence ID" value="NZ_BMWS01000012.1"/>
</dbReference>
<evidence type="ECO:0000313" key="3">
    <source>
        <dbReference type="Proteomes" id="UP000601108"/>
    </source>
</evidence>
<evidence type="ECO:0000313" key="2">
    <source>
        <dbReference type="EMBL" id="GGX33831.1"/>
    </source>
</evidence>
<sequence>MKTYIKTEVELINPDADYYSLDEIRKLFNPPISYVTLWRWQKKGVLKLTPYVYGNKKFYHIEEVLQELKRHKKS</sequence>
<organism evidence="1 3">
    <name type="scientific">Aquimarina muelleri</name>
    <dbReference type="NCBI Taxonomy" id="279356"/>
    <lineage>
        <taxon>Bacteria</taxon>
        <taxon>Pseudomonadati</taxon>
        <taxon>Bacteroidota</taxon>
        <taxon>Flavobacteriia</taxon>
        <taxon>Flavobacteriales</taxon>
        <taxon>Flavobacteriaceae</taxon>
        <taxon>Aquimarina</taxon>
    </lineage>
</organism>
<dbReference type="EMBL" id="BMWS01000012">
    <property type="protein sequence ID" value="GGX19264.1"/>
    <property type="molecule type" value="Genomic_DNA"/>
</dbReference>
<accession>A0A918JV19</accession>
<dbReference type="Proteomes" id="UP000601108">
    <property type="component" value="Unassembled WGS sequence"/>
</dbReference>
<name>A0A918JV19_9FLAO</name>
<gene>
    <name evidence="1" type="ORF">GCM10007384_20760</name>
    <name evidence="2" type="ORF">GCM10007384_38180</name>
</gene>